<dbReference type="InterPro" id="IPR051814">
    <property type="entry name" value="NAD(P)H-dep_FMN_reductase"/>
</dbReference>
<dbReference type="NCBIfam" id="TIGR03566">
    <property type="entry name" value="FMN_reduc_MsuE"/>
    <property type="match status" value="1"/>
</dbReference>
<evidence type="ECO:0000256" key="2">
    <source>
        <dbReference type="ARBA" id="ARBA00022630"/>
    </source>
</evidence>
<evidence type="ECO:0000313" key="7">
    <source>
        <dbReference type="Proteomes" id="UP000232163"/>
    </source>
</evidence>
<protein>
    <submittedName>
        <fullName evidence="6">FMN reductase</fullName>
    </submittedName>
</protein>
<keyword evidence="2" id="KW-0285">Flavoprotein</keyword>
<proteinExistence type="inferred from homology"/>
<evidence type="ECO:0000256" key="3">
    <source>
        <dbReference type="ARBA" id="ARBA00022643"/>
    </source>
</evidence>
<gene>
    <name evidence="6" type="ORF">B5P45_12655</name>
</gene>
<dbReference type="RefSeq" id="WP_100003417.1">
    <property type="nucleotide sequence ID" value="NZ_CP017943.1"/>
</dbReference>
<name>A0A2N9VZ15_9HYPH</name>
<organism evidence="6 7">
    <name type="scientific">Phyllobacterium zundukense</name>
    <dbReference type="NCBI Taxonomy" id="1867719"/>
    <lineage>
        <taxon>Bacteria</taxon>
        <taxon>Pseudomonadati</taxon>
        <taxon>Pseudomonadota</taxon>
        <taxon>Alphaproteobacteria</taxon>
        <taxon>Hyphomicrobiales</taxon>
        <taxon>Phyllobacteriaceae</taxon>
        <taxon>Phyllobacterium</taxon>
    </lineage>
</organism>
<dbReference type="KEGG" id="pht:BLM14_26490"/>
<dbReference type="InterPro" id="IPR029039">
    <property type="entry name" value="Flavoprotein-like_sf"/>
</dbReference>
<evidence type="ECO:0000313" key="6">
    <source>
        <dbReference type="EMBL" id="PIO44733.1"/>
    </source>
</evidence>
<keyword evidence="3" id="KW-0288">FMN</keyword>
<comment type="similarity">
    <text evidence="1">Belongs to the SsuE family.</text>
</comment>
<dbReference type="AlphaFoldDB" id="A0A2N9VZ15"/>
<dbReference type="OrthoDB" id="1643408at2"/>
<dbReference type="Gene3D" id="3.40.50.360">
    <property type="match status" value="1"/>
</dbReference>
<evidence type="ECO:0000256" key="4">
    <source>
        <dbReference type="ARBA" id="ARBA00023002"/>
    </source>
</evidence>
<accession>A0A2N9VZ15</accession>
<keyword evidence="7" id="KW-1185">Reference proteome</keyword>
<dbReference type="Pfam" id="PF03358">
    <property type="entry name" value="FMN_red"/>
    <property type="match status" value="1"/>
</dbReference>
<dbReference type="PANTHER" id="PTHR43408">
    <property type="entry name" value="FMN REDUCTASE (NADPH)"/>
    <property type="match status" value="1"/>
</dbReference>
<evidence type="ECO:0000259" key="5">
    <source>
        <dbReference type="Pfam" id="PF03358"/>
    </source>
</evidence>
<sequence>MSNPTVVGLSGNFQRPSKTRSLVANVVSRISHRYGLASEVFDLVDFGDNLGAARYANDLDAPSTQIVEKILAADVLVVGTPTYKGSYTGLFKHLIDLIDPLALQGKPILLTATGGSDRHALIVEHQLRPLFGFFMAHTLPTGVFAVDRDFLDYEIATAHIDARITQAVSEVRPFVAAERSVVNSAAE</sequence>
<dbReference type="EMBL" id="MZMT01000028">
    <property type="protein sequence ID" value="PIO44733.1"/>
    <property type="molecule type" value="Genomic_DNA"/>
</dbReference>
<evidence type="ECO:0000256" key="1">
    <source>
        <dbReference type="ARBA" id="ARBA00005990"/>
    </source>
</evidence>
<dbReference type="Proteomes" id="UP000232163">
    <property type="component" value="Unassembled WGS sequence"/>
</dbReference>
<comment type="caution">
    <text evidence="6">The sequence shown here is derived from an EMBL/GenBank/DDBJ whole genome shotgun (WGS) entry which is preliminary data.</text>
</comment>
<dbReference type="SUPFAM" id="SSF52218">
    <property type="entry name" value="Flavoproteins"/>
    <property type="match status" value="1"/>
</dbReference>
<dbReference type="GO" id="GO:0016491">
    <property type="term" value="F:oxidoreductase activity"/>
    <property type="evidence" value="ECO:0007669"/>
    <property type="project" value="UniProtKB-KW"/>
</dbReference>
<dbReference type="InterPro" id="IPR005025">
    <property type="entry name" value="FMN_Rdtase-like_dom"/>
</dbReference>
<dbReference type="InterPro" id="IPR019912">
    <property type="entry name" value="FMN_Rdtase_MsuE-like"/>
</dbReference>
<reference evidence="6 7" key="1">
    <citation type="journal article" date="2017" name="Int J Environ Stud">
        <title>Does the Miocene-Pliocene relict legume Oxytropis triphylla form nitrogen-fixing nodules with a combination of bacterial strains?</title>
        <authorList>
            <person name="Safronova V."/>
            <person name="Belimov A."/>
            <person name="Sazanova A."/>
            <person name="Kuznetsova I."/>
            <person name="Popova J."/>
            <person name="Andronov E."/>
            <person name="Verkhozina A."/>
            <person name="Tikhonovich I."/>
        </authorList>
    </citation>
    <scope>NUCLEOTIDE SEQUENCE [LARGE SCALE GENOMIC DNA]</scope>
    <source>
        <strain evidence="6 7">Tri-38</strain>
    </source>
</reference>
<keyword evidence="4" id="KW-0560">Oxidoreductase</keyword>
<dbReference type="PANTHER" id="PTHR43408:SF2">
    <property type="entry name" value="FMN REDUCTASE (NADPH)"/>
    <property type="match status" value="1"/>
</dbReference>
<feature type="domain" description="NADPH-dependent FMN reductase-like" evidence="5">
    <location>
        <begin position="5"/>
        <end position="148"/>
    </location>
</feature>